<evidence type="ECO:0000313" key="2">
    <source>
        <dbReference type="Proteomes" id="UP001422759"/>
    </source>
</evidence>
<dbReference type="RefSeq" id="WP_344464225.1">
    <property type="nucleotide sequence ID" value="NZ_BAAANT010000012.1"/>
</dbReference>
<name>A0ABN2ZFZ2_9ACTN</name>
<keyword evidence="2" id="KW-1185">Reference proteome</keyword>
<organism evidence="1 2">
    <name type="scientific">Kitasatospora kazusensis</name>
    <dbReference type="NCBI Taxonomy" id="407974"/>
    <lineage>
        <taxon>Bacteria</taxon>
        <taxon>Bacillati</taxon>
        <taxon>Actinomycetota</taxon>
        <taxon>Actinomycetes</taxon>
        <taxon>Kitasatosporales</taxon>
        <taxon>Streptomycetaceae</taxon>
        <taxon>Kitasatospora</taxon>
    </lineage>
</organism>
<evidence type="ECO:0008006" key="3">
    <source>
        <dbReference type="Google" id="ProtNLM"/>
    </source>
</evidence>
<dbReference type="Proteomes" id="UP001422759">
    <property type="component" value="Unassembled WGS sequence"/>
</dbReference>
<gene>
    <name evidence="1" type="ORF">GCM10009760_26000</name>
</gene>
<proteinExistence type="predicted"/>
<sequence>MPVYTYLVADLMTNTILGELPLTSVTFSQVLNGAGAFSGELHMGDPRIKAAAVTNMTIPGRTALYVDRDGVLVWGGIIWTRAYDDATRVLTITGNEFWSYFRRRLISSDTIWPSPSDPLVMVRQIIGTAQNMPYGNIGVQIGTETSATVQSFGVHGYDLKPAGEAVEEMSVLGFDFGIDVQYDSTGRPAKTLHLACPRRGRNATATGLMFEKPGNIAAYTWPDDATEQATAVYAQGSGDGVAMIRSTTSAPELLAAGWPLLETGVAYKDISVQTQLDGHARADMRKRRYVMTIPKLTVRADLDPVLGSYITGDECRIRITDEYQSVDTYRRILLIEVTPPEDRTPESVDLTMGEALDQ</sequence>
<accession>A0ABN2ZFZ2</accession>
<dbReference type="EMBL" id="BAAANT010000012">
    <property type="protein sequence ID" value="GAA2141632.1"/>
    <property type="molecule type" value="Genomic_DNA"/>
</dbReference>
<protein>
    <recommendedName>
        <fullName evidence="3">Minor tail protein</fullName>
    </recommendedName>
</protein>
<reference evidence="1 2" key="1">
    <citation type="journal article" date="2019" name="Int. J. Syst. Evol. Microbiol.">
        <title>The Global Catalogue of Microorganisms (GCM) 10K type strain sequencing project: providing services to taxonomists for standard genome sequencing and annotation.</title>
        <authorList>
            <consortium name="The Broad Institute Genomics Platform"/>
            <consortium name="The Broad Institute Genome Sequencing Center for Infectious Disease"/>
            <person name="Wu L."/>
            <person name="Ma J."/>
        </authorList>
    </citation>
    <scope>NUCLEOTIDE SEQUENCE [LARGE SCALE GENOMIC DNA]</scope>
    <source>
        <strain evidence="1 2">JCM 14560</strain>
    </source>
</reference>
<evidence type="ECO:0000313" key="1">
    <source>
        <dbReference type="EMBL" id="GAA2141632.1"/>
    </source>
</evidence>
<comment type="caution">
    <text evidence="1">The sequence shown here is derived from an EMBL/GenBank/DDBJ whole genome shotgun (WGS) entry which is preliminary data.</text>
</comment>